<dbReference type="AlphaFoldDB" id="A0A1X7T5T2"/>
<dbReference type="GO" id="GO:0007165">
    <property type="term" value="P:signal transduction"/>
    <property type="evidence" value="ECO:0007669"/>
    <property type="project" value="InterPro"/>
</dbReference>
<dbReference type="InterPro" id="IPR016729">
    <property type="entry name" value="FADD"/>
</dbReference>
<evidence type="ECO:0000259" key="1">
    <source>
        <dbReference type="PROSITE" id="PS50017"/>
    </source>
</evidence>
<feature type="domain" description="Death" evidence="1">
    <location>
        <begin position="152"/>
        <end position="225"/>
    </location>
</feature>
<organism evidence="2">
    <name type="scientific">Amphimedon queenslandica</name>
    <name type="common">Sponge</name>
    <dbReference type="NCBI Taxonomy" id="400682"/>
    <lineage>
        <taxon>Eukaryota</taxon>
        <taxon>Metazoa</taxon>
        <taxon>Porifera</taxon>
        <taxon>Demospongiae</taxon>
        <taxon>Heteroscleromorpha</taxon>
        <taxon>Haplosclerida</taxon>
        <taxon>Niphatidae</taxon>
        <taxon>Amphimedon</taxon>
    </lineage>
</organism>
<dbReference type="InParanoid" id="A0A1X7T5T2"/>
<dbReference type="InterPro" id="IPR011029">
    <property type="entry name" value="DEATH-like_dom_sf"/>
</dbReference>
<dbReference type="Pfam" id="PF00531">
    <property type="entry name" value="Death"/>
    <property type="match status" value="2"/>
</dbReference>
<protein>
    <recommendedName>
        <fullName evidence="1">Death domain-containing protein</fullName>
    </recommendedName>
</protein>
<proteinExistence type="predicted"/>
<feature type="domain" description="Death" evidence="1">
    <location>
        <begin position="35"/>
        <end position="108"/>
    </location>
</feature>
<dbReference type="PANTHER" id="PTHR15077">
    <property type="entry name" value="FAS-ASSOCIATING DEATH DOMAIN-CONTAINING PROTEIN FADD"/>
    <property type="match status" value="1"/>
</dbReference>
<dbReference type="Gene3D" id="1.10.533.10">
    <property type="entry name" value="Death Domain, Fas"/>
    <property type="match status" value="3"/>
</dbReference>
<sequence length="344" mass="37866">MASPFVRESKRNQPLLGIDDLAEVLYLLKRHGFSGVNYYNLGLFLGLSVGTLRDIEANHIDVGIRLAEYLKAWLKQTDNVSGPTYHSLIQALRRMGEHSVADGIESEKRVFESPPFSPPTKRNTVQPGQLGIHNLDEILDLLKRQGFPDDYYYKLGIYLGLPAATLDSIGDKNKEDASGLRECLKAWLRQVDRAMGKGVPTYDTLIKALRKVGENAVADGIERDLRATGASPALQPHQDSTTSLNPNIDGAGQLGIEDVDKVITVLDEAQFGTVKWNSLGLKLGLYQPKLNVIAKSGGDADDHLRKTIEAWLEGADNVASRTWQTLIDAVRKTGDRAAAERIPK</sequence>
<name>A0A1X7T5T2_AMPQE</name>
<feature type="domain" description="Death" evidence="1">
    <location>
        <begin position="275"/>
        <end position="344"/>
    </location>
</feature>
<dbReference type="EnsemblMetazoa" id="Aqu2.1.09866_001">
    <property type="protein sequence ID" value="Aqu2.1.09866_001"/>
    <property type="gene ID" value="Aqu2.1.09866"/>
</dbReference>
<dbReference type="InterPro" id="IPR000488">
    <property type="entry name" value="Death_dom"/>
</dbReference>
<evidence type="ECO:0000313" key="2">
    <source>
        <dbReference type="EnsemblMetazoa" id="Aqu2.1.09866_001"/>
    </source>
</evidence>
<dbReference type="PROSITE" id="PS50017">
    <property type="entry name" value="DEATH_DOMAIN"/>
    <property type="match status" value="3"/>
</dbReference>
<reference evidence="2" key="1">
    <citation type="submission" date="2017-05" db="UniProtKB">
        <authorList>
            <consortium name="EnsemblMetazoa"/>
        </authorList>
    </citation>
    <scope>IDENTIFICATION</scope>
</reference>
<dbReference type="OrthoDB" id="676979at2759"/>
<accession>A0A1X7T5T2</accession>
<dbReference type="CDD" id="cd01670">
    <property type="entry name" value="Death"/>
    <property type="match status" value="2"/>
</dbReference>
<dbReference type="SUPFAM" id="SSF47986">
    <property type="entry name" value="DEATH domain"/>
    <property type="match status" value="2"/>
</dbReference>